<sequence length="137" mass="14889">MLLQERRVVPSLPHARNCTTSSLTSQRSAKISTGCRPVRKIGQRVRSTRQAVQQCHEDGGEGQNDRADLPAGRKGDRVFASSCLHRLHEGEGALLPVEPPASLRARQPARLRVPSIPRAGQGNSYDPGLSASRQAHL</sequence>
<feature type="region of interest" description="Disordered" evidence="1">
    <location>
        <begin position="54"/>
        <end position="73"/>
    </location>
</feature>
<keyword evidence="3" id="KW-1185">Reference proteome</keyword>
<dbReference type="Proteomes" id="UP000186922">
    <property type="component" value="Unassembled WGS sequence"/>
</dbReference>
<reference evidence="2 3" key="1">
    <citation type="journal article" date="2016" name="Nat. Commun.">
        <title>Extremotolerant tardigrade genome and improved radiotolerance of human cultured cells by tardigrade-unique protein.</title>
        <authorList>
            <person name="Hashimoto T."/>
            <person name="Horikawa D.D."/>
            <person name="Saito Y."/>
            <person name="Kuwahara H."/>
            <person name="Kozuka-Hata H."/>
            <person name="Shin-I T."/>
            <person name="Minakuchi Y."/>
            <person name="Ohishi K."/>
            <person name="Motoyama A."/>
            <person name="Aizu T."/>
            <person name="Enomoto A."/>
            <person name="Kondo K."/>
            <person name="Tanaka S."/>
            <person name="Hara Y."/>
            <person name="Koshikawa S."/>
            <person name="Sagara H."/>
            <person name="Miura T."/>
            <person name="Yokobori S."/>
            <person name="Miyagawa K."/>
            <person name="Suzuki Y."/>
            <person name="Kubo T."/>
            <person name="Oyama M."/>
            <person name="Kohara Y."/>
            <person name="Fujiyama A."/>
            <person name="Arakawa K."/>
            <person name="Katayama T."/>
            <person name="Toyoda A."/>
            <person name="Kunieda T."/>
        </authorList>
    </citation>
    <scope>NUCLEOTIDE SEQUENCE [LARGE SCALE GENOMIC DNA]</scope>
    <source>
        <strain evidence="2 3">YOKOZUNA-1</strain>
    </source>
</reference>
<evidence type="ECO:0000313" key="2">
    <source>
        <dbReference type="EMBL" id="GAV09760.1"/>
    </source>
</evidence>
<proteinExistence type="predicted"/>
<feature type="compositionally biased region" description="Basic and acidic residues" evidence="1">
    <location>
        <begin position="55"/>
        <end position="73"/>
    </location>
</feature>
<accession>A0A1D1W8S1</accession>
<organism evidence="2 3">
    <name type="scientific">Ramazzottius varieornatus</name>
    <name type="common">Water bear</name>
    <name type="synonym">Tardigrade</name>
    <dbReference type="NCBI Taxonomy" id="947166"/>
    <lineage>
        <taxon>Eukaryota</taxon>
        <taxon>Metazoa</taxon>
        <taxon>Ecdysozoa</taxon>
        <taxon>Tardigrada</taxon>
        <taxon>Eutardigrada</taxon>
        <taxon>Parachela</taxon>
        <taxon>Hypsibioidea</taxon>
        <taxon>Ramazzottiidae</taxon>
        <taxon>Ramazzottius</taxon>
    </lineage>
</organism>
<evidence type="ECO:0000256" key="1">
    <source>
        <dbReference type="SAM" id="MobiDB-lite"/>
    </source>
</evidence>
<protein>
    <submittedName>
        <fullName evidence="2">Uncharacterized protein</fullName>
    </submittedName>
</protein>
<comment type="caution">
    <text evidence="2">The sequence shown here is derived from an EMBL/GenBank/DDBJ whole genome shotgun (WGS) entry which is preliminary data.</text>
</comment>
<gene>
    <name evidence="2" type="primary">RvY_19246-1</name>
    <name evidence="2" type="synonym">RvY_19246.1</name>
    <name evidence="2" type="ORF">RvY_19246</name>
</gene>
<name>A0A1D1W8S1_RAMVA</name>
<dbReference type="EMBL" id="BDGG01000026">
    <property type="protein sequence ID" value="GAV09760.1"/>
    <property type="molecule type" value="Genomic_DNA"/>
</dbReference>
<dbReference type="AlphaFoldDB" id="A0A1D1W8S1"/>
<evidence type="ECO:0000313" key="3">
    <source>
        <dbReference type="Proteomes" id="UP000186922"/>
    </source>
</evidence>
<feature type="region of interest" description="Disordered" evidence="1">
    <location>
        <begin position="91"/>
        <end position="137"/>
    </location>
</feature>